<comment type="caution">
    <text evidence="1">The sequence shown here is derived from an EMBL/GenBank/DDBJ whole genome shotgun (WGS) entry which is preliminary data.</text>
</comment>
<name>A0A316BZN9_PSESE</name>
<protein>
    <submittedName>
        <fullName evidence="1">Uncharacterized protein</fullName>
    </submittedName>
</protein>
<evidence type="ECO:0000313" key="1">
    <source>
        <dbReference type="EMBL" id="PWJ80577.1"/>
    </source>
</evidence>
<dbReference type="RefSeq" id="WP_109613852.1">
    <property type="nucleotide sequence ID" value="NZ_QGGG01000012.1"/>
</dbReference>
<keyword evidence="2" id="KW-1185">Reference proteome</keyword>
<dbReference type="AlphaFoldDB" id="A0A316BZN9"/>
<sequence>MTARDAIARALAPRDQEPTVTENIFADAVITSLAAAGFSIVPTGEVEASPVPTHECPFSVGQPVRLTSPYPEDDPEAVFYVTGITWEHRMVARRGWNIMIASKDDIEKGYGQTDGFAPDDLLSARPGGA</sequence>
<reference evidence="1 2" key="1">
    <citation type="submission" date="2018-05" db="EMBL/GenBank/DDBJ databases">
        <title>Genomic Encyclopedia of Type Strains, Phase IV (KMG-IV): sequencing the most valuable type-strain genomes for metagenomic binning, comparative biology and taxonomic classification.</title>
        <authorList>
            <person name="Goeker M."/>
        </authorList>
    </citation>
    <scope>NUCLEOTIDE SEQUENCE [LARGE SCALE GENOMIC DNA]</scope>
    <source>
        <strain evidence="1 2">DSM 6986</strain>
    </source>
</reference>
<accession>A0A316BZN9</accession>
<gene>
    <name evidence="1" type="ORF">C7441_112119</name>
</gene>
<proteinExistence type="predicted"/>
<dbReference type="EMBL" id="QGGG01000012">
    <property type="protein sequence ID" value="PWJ80577.1"/>
    <property type="molecule type" value="Genomic_DNA"/>
</dbReference>
<organism evidence="1 2">
    <name type="scientific">Pseudaminobacter salicylatoxidans</name>
    <dbReference type="NCBI Taxonomy" id="93369"/>
    <lineage>
        <taxon>Bacteria</taxon>
        <taxon>Pseudomonadati</taxon>
        <taxon>Pseudomonadota</taxon>
        <taxon>Alphaproteobacteria</taxon>
        <taxon>Hyphomicrobiales</taxon>
        <taxon>Phyllobacteriaceae</taxon>
        <taxon>Pseudaminobacter</taxon>
    </lineage>
</organism>
<evidence type="ECO:0000313" key="2">
    <source>
        <dbReference type="Proteomes" id="UP000245396"/>
    </source>
</evidence>
<dbReference type="Proteomes" id="UP000245396">
    <property type="component" value="Unassembled WGS sequence"/>
</dbReference>